<accession>A0A1M5F0T6</accession>
<evidence type="ECO:0000256" key="2">
    <source>
        <dbReference type="SAM" id="MobiDB-lite"/>
    </source>
</evidence>
<dbReference type="InterPro" id="IPR052016">
    <property type="entry name" value="Bact_Sigma-Reg"/>
</dbReference>
<dbReference type="GO" id="GO:0016791">
    <property type="term" value="F:phosphatase activity"/>
    <property type="evidence" value="ECO:0007669"/>
    <property type="project" value="TreeGrafter"/>
</dbReference>
<protein>
    <submittedName>
        <fullName evidence="4">Serine phosphatase RsbU, regulator of sigma subunit</fullName>
    </submittedName>
</protein>
<evidence type="ECO:0000256" key="1">
    <source>
        <dbReference type="ARBA" id="ARBA00022801"/>
    </source>
</evidence>
<dbReference type="InterPro" id="IPR036457">
    <property type="entry name" value="PPM-type-like_dom_sf"/>
</dbReference>
<proteinExistence type="predicted"/>
<dbReference type="InterPro" id="IPR001932">
    <property type="entry name" value="PPM-type_phosphatase-like_dom"/>
</dbReference>
<feature type="domain" description="PPM-type phosphatase" evidence="3">
    <location>
        <begin position="185"/>
        <end position="393"/>
    </location>
</feature>
<feature type="region of interest" description="Disordered" evidence="2">
    <location>
        <begin position="399"/>
        <end position="423"/>
    </location>
</feature>
<name>A0A1M5F0T6_9ACTN</name>
<dbReference type="PANTHER" id="PTHR43156:SF2">
    <property type="entry name" value="STAGE II SPORULATION PROTEIN E"/>
    <property type="match status" value="1"/>
</dbReference>
<organism evidence="4 5">
    <name type="scientific">Geodermatophilus nigrescens</name>
    <dbReference type="NCBI Taxonomy" id="1070870"/>
    <lineage>
        <taxon>Bacteria</taxon>
        <taxon>Bacillati</taxon>
        <taxon>Actinomycetota</taxon>
        <taxon>Actinomycetes</taxon>
        <taxon>Geodermatophilales</taxon>
        <taxon>Geodermatophilaceae</taxon>
        <taxon>Geodermatophilus</taxon>
    </lineage>
</organism>
<reference evidence="4 5" key="1">
    <citation type="submission" date="2016-11" db="EMBL/GenBank/DDBJ databases">
        <authorList>
            <person name="Jaros S."/>
            <person name="Januszkiewicz K."/>
            <person name="Wedrychowicz H."/>
        </authorList>
    </citation>
    <scope>NUCLEOTIDE SEQUENCE [LARGE SCALE GENOMIC DNA]</scope>
    <source>
        <strain evidence="4 5">DSM 45408</strain>
    </source>
</reference>
<dbReference type="RefSeq" id="WP_073418957.1">
    <property type="nucleotide sequence ID" value="NZ_FQVX01000001.1"/>
</dbReference>
<sequence length="423" mass="44294">MPTSPVAGLDIGTLLAGFEGRAPTQAVAAAAETLAQRLGARELTFLIADFSGRAVVRLTTGPVGAGGARAQAGARAETVPMAGTVYERVLRSQEVDVQPLDDGARVIAPVSDRGDAIGLLELVLPGEPGPASIAEVAAVAHALAYVVIAARRYTDVFEWGQRTTPFSLAAEIQRRLLPASYTCEAGQFTLAGWLEPAASVGGDTFDFTLNDDALHVSITDAVGHEVEAALLATLLVGALRNARRRGLSLPAQARYANDALADNADVGRFVTGQLVRVDLAVGTAEIVNAGHPFPLLVRNGRVQDLALEIEPPFGVVPGRSFQVQRLPLEPGDRIVFLTDGMQERNAAVLDVAAALRHTTDLHPREVVQELGAAVLRATGGDLRDDATLVCLDWYGGPPRRSDSAHGADVARASSARPAGRGDA</sequence>
<dbReference type="PANTHER" id="PTHR43156">
    <property type="entry name" value="STAGE II SPORULATION PROTEIN E-RELATED"/>
    <property type="match status" value="1"/>
</dbReference>
<evidence type="ECO:0000259" key="3">
    <source>
        <dbReference type="SMART" id="SM00331"/>
    </source>
</evidence>
<dbReference type="Pfam" id="PF07228">
    <property type="entry name" value="SpoIIE"/>
    <property type="match status" value="1"/>
</dbReference>
<keyword evidence="5" id="KW-1185">Reference proteome</keyword>
<feature type="compositionally biased region" description="Low complexity" evidence="2">
    <location>
        <begin position="410"/>
        <end position="423"/>
    </location>
</feature>
<dbReference type="SUPFAM" id="SSF81606">
    <property type="entry name" value="PP2C-like"/>
    <property type="match status" value="1"/>
</dbReference>
<dbReference type="AlphaFoldDB" id="A0A1M5F0T6"/>
<gene>
    <name evidence="4" type="ORF">SAMN05444351_1016</name>
</gene>
<dbReference type="Gene3D" id="3.60.40.10">
    <property type="entry name" value="PPM-type phosphatase domain"/>
    <property type="match status" value="1"/>
</dbReference>
<dbReference type="Proteomes" id="UP000184471">
    <property type="component" value="Unassembled WGS sequence"/>
</dbReference>
<dbReference type="STRING" id="1070870.SAMN05444351_1016"/>
<evidence type="ECO:0000313" key="5">
    <source>
        <dbReference type="Proteomes" id="UP000184471"/>
    </source>
</evidence>
<dbReference type="SMART" id="SM00331">
    <property type="entry name" value="PP2C_SIG"/>
    <property type="match status" value="1"/>
</dbReference>
<evidence type="ECO:0000313" key="4">
    <source>
        <dbReference type="EMBL" id="SHF84841.1"/>
    </source>
</evidence>
<keyword evidence="1" id="KW-0378">Hydrolase</keyword>
<dbReference type="OrthoDB" id="3280057at2"/>
<dbReference type="EMBL" id="FQVX01000001">
    <property type="protein sequence ID" value="SHF84841.1"/>
    <property type="molecule type" value="Genomic_DNA"/>
</dbReference>